<dbReference type="Gene3D" id="2.160.20.120">
    <property type="match status" value="1"/>
</dbReference>
<evidence type="ECO:0000259" key="1">
    <source>
        <dbReference type="Pfam" id="PF10988"/>
    </source>
</evidence>
<keyword evidence="3" id="KW-1185">Reference proteome</keyword>
<feature type="domain" description="Putative auto-transporter adhesin head GIN" evidence="1">
    <location>
        <begin position="68"/>
        <end position="219"/>
    </location>
</feature>
<evidence type="ECO:0000313" key="2">
    <source>
        <dbReference type="EMBL" id="SLJ93111.1"/>
    </source>
</evidence>
<dbReference type="EMBL" id="FVZE01000002">
    <property type="protein sequence ID" value="SLJ93111.1"/>
    <property type="molecule type" value="Genomic_DNA"/>
</dbReference>
<dbReference type="RefSeq" id="WP_079729931.1">
    <property type="nucleotide sequence ID" value="NZ_FVZE01000002.1"/>
</dbReference>
<reference evidence="3" key="1">
    <citation type="submission" date="2017-02" db="EMBL/GenBank/DDBJ databases">
        <authorList>
            <person name="Varghese N."/>
            <person name="Submissions S."/>
        </authorList>
    </citation>
    <scope>NUCLEOTIDE SEQUENCE [LARGE SCALE GENOMIC DNA]</scope>
    <source>
        <strain evidence="3">SM117</strain>
    </source>
</reference>
<dbReference type="AlphaFoldDB" id="A0A1U6HBE7"/>
<dbReference type="Pfam" id="PF10988">
    <property type="entry name" value="DUF2807"/>
    <property type="match status" value="1"/>
</dbReference>
<organism evidence="2 3">
    <name type="scientific">Novosphingobium mathurense</name>
    <dbReference type="NCBI Taxonomy" id="428990"/>
    <lineage>
        <taxon>Bacteria</taxon>
        <taxon>Pseudomonadati</taxon>
        <taxon>Pseudomonadota</taxon>
        <taxon>Alphaproteobacteria</taxon>
        <taxon>Sphingomonadales</taxon>
        <taxon>Sphingomonadaceae</taxon>
        <taxon>Novosphingobium</taxon>
    </lineage>
</organism>
<gene>
    <name evidence="2" type="ORF">SAMN06295987_10260</name>
</gene>
<dbReference type="InterPro" id="IPR021255">
    <property type="entry name" value="DUF2807"/>
</dbReference>
<accession>A0A1U6HBE7</accession>
<proteinExistence type="predicted"/>
<protein>
    <submittedName>
        <fullName evidence="2">Putative auto-transporter adhesin, head GIN domain</fullName>
    </submittedName>
</protein>
<name>A0A1U6HBE7_9SPHN</name>
<evidence type="ECO:0000313" key="3">
    <source>
        <dbReference type="Proteomes" id="UP000190989"/>
    </source>
</evidence>
<dbReference type="STRING" id="428990.SAMN06295987_10260"/>
<dbReference type="Proteomes" id="UP000190989">
    <property type="component" value="Unassembled WGS sequence"/>
</dbReference>
<sequence>MLRKLLIVFASGVILSIVAFGSAWVIGGEKLRKDVAEGHGWTWTIGDEDEDRGPDKTRKFAVEPGAKLAMEIPVQLTFTRGDTSEMVVTGPQKIVDRLTWVDGRLGIEGKYRSSRGIKVRITAPEINGLDLDAPGDVTLAGLDQEKFTLRSEGAVDLDAKGRVRKLVITSAGAGSIDVGEVDAEDAVVRIDGVGDVTVGASNLIDVVINGAGHVSLVRKPATLRSQINGVGSVDHDY</sequence>